<accession>A0A2H5XF88</accession>
<evidence type="ECO:0000313" key="1">
    <source>
        <dbReference type="EMBL" id="GBC99834.1"/>
    </source>
</evidence>
<comment type="caution">
    <text evidence="1">The sequence shown here is derived from an EMBL/GenBank/DDBJ whole genome shotgun (WGS) entry which is preliminary data.</text>
</comment>
<protein>
    <submittedName>
        <fullName evidence="1">Uncharacterized protein</fullName>
    </submittedName>
</protein>
<organism evidence="1 2">
    <name type="scientific">Candidatus Fervidibacter japonicus</name>
    <dbReference type="NCBI Taxonomy" id="2035412"/>
    <lineage>
        <taxon>Bacteria</taxon>
        <taxon>Candidatus Fervidibacterota</taxon>
        <taxon>Candidatus Fervidibacter</taxon>
    </lineage>
</organism>
<proteinExistence type="predicted"/>
<gene>
    <name evidence="1" type="ORF">HRbin17_02365</name>
</gene>
<evidence type="ECO:0000313" key="2">
    <source>
        <dbReference type="Proteomes" id="UP000236173"/>
    </source>
</evidence>
<dbReference type="AlphaFoldDB" id="A0A2H5XF88"/>
<sequence length="79" mass="9017">MRRFFRTKFFGGSGEPPSDQLLYSTQQNFPKIWSDDGQLYTFKQNNNSVFDDTLESHGLSPGSILLRIKARCSRIGILS</sequence>
<dbReference type="EMBL" id="BEHT01000039">
    <property type="protein sequence ID" value="GBC99834.1"/>
    <property type="molecule type" value="Genomic_DNA"/>
</dbReference>
<reference evidence="2" key="1">
    <citation type="submission" date="2017-09" db="EMBL/GenBank/DDBJ databases">
        <title>Metaegenomics of thermophilic ammonia-oxidizing enrichment culture.</title>
        <authorList>
            <person name="Kato S."/>
            <person name="Suzuki K."/>
        </authorList>
    </citation>
    <scope>NUCLEOTIDE SEQUENCE [LARGE SCALE GENOMIC DNA]</scope>
</reference>
<name>A0A2H5XF88_9BACT</name>
<dbReference type="Proteomes" id="UP000236173">
    <property type="component" value="Unassembled WGS sequence"/>
</dbReference>